<dbReference type="InterPro" id="IPR035979">
    <property type="entry name" value="RBD_domain_sf"/>
</dbReference>
<sequence length="535" mass="59366">MNLSLEDIIGSKQRDMKVYIVAKNSGALQQKIYAKLKKTSKRSRFGHQNSNQPRQSQLRAKIQQDARQFIANRKRQGISDARQLLLQRKPDPVPNEVPEALPVAEPLVPLLLPQKVIANDRYQPPPPPRIDLEYDLPPAPRFVGSRAAAPPGQPVRFLSQHQPPLPRRRLATAAPVAQPAPRQNLRPAPQLPPQPHRYDQPPGRYYPDEDYSVEPEDFAEEYYYESPAGHEYTEIIDDLDEDQHQPPVEDEIYDDYEPSEYDYAHAAEMEPRYVQRQSVRYEQRRPQFEPGYQYTEPEPSVRNGASTMRLHLQERRPVVAAAATAAVPRAPRPSRPRAAASAALYGGGSSGGGGGEFFDRRQPQFRQIDADGDVEMVAAMSERRRHRSRSPQLARPSTAFSAAAAAAGAPSRSSAAHRQSHQGLSGRAVAAQPAAAAAGTSSGRSTEDVVKAYKVSISGLHHSVTRDDIYELFSSVGSVRKCSMLGSGKAEVVFPDRAEAETAVKRYNNRELDGVPMRLQISMVGIRLQSGKSSR</sequence>
<evidence type="ECO:0000313" key="6">
    <source>
        <dbReference type="WBParaSite" id="maker-uti_cns_0045889-snap-gene-1.2-mRNA-1"/>
    </source>
</evidence>
<evidence type="ECO:0000259" key="4">
    <source>
        <dbReference type="PROSITE" id="PS50102"/>
    </source>
</evidence>
<dbReference type="InterPro" id="IPR000504">
    <property type="entry name" value="RRM_dom"/>
</dbReference>
<dbReference type="SMART" id="SM00360">
    <property type="entry name" value="RRM"/>
    <property type="match status" value="1"/>
</dbReference>
<dbReference type="PANTHER" id="PTHR19965:SF35">
    <property type="entry name" value="RNA ANNEALING PROTEIN YRA1"/>
    <property type="match status" value="1"/>
</dbReference>
<dbReference type="SUPFAM" id="SSF54928">
    <property type="entry name" value="RNA-binding domain, RBD"/>
    <property type="match status" value="1"/>
</dbReference>
<dbReference type="GO" id="GO:0003729">
    <property type="term" value="F:mRNA binding"/>
    <property type="evidence" value="ECO:0007669"/>
    <property type="project" value="TreeGrafter"/>
</dbReference>
<evidence type="ECO:0000313" key="5">
    <source>
        <dbReference type="Proteomes" id="UP000095280"/>
    </source>
</evidence>
<dbReference type="Gene3D" id="3.30.70.330">
    <property type="match status" value="1"/>
</dbReference>
<name>A0A1I8J5D3_9PLAT</name>
<feature type="compositionally biased region" description="Polar residues" evidence="3">
    <location>
        <begin position="46"/>
        <end position="58"/>
    </location>
</feature>
<feature type="compositionally biased region" description="Gly residues" evidence="3">
    <location>
        <begin position="345"/>
        <end position="356"/>
    </location>
</feature>
<dbReference type="WBParaSite" id="maker-uti_cns_0045889-snap-gene-1.2-mRNA-1">
    <property type="protein sequence ID" value="maker-uti_cns_0045889-snap-gene-1.2-mRNA-1"/>
    <property type="gene ID" value="maker-uti_cns_0045889-snap-gene-1.2"/>
</dbReference>
<feature type="region of interest" description="Disordered" evidence="3">
    <location>
        <begin position="324"/>
        <end position="359"/>
    </location>
</feature>
<dbReference type="PROSITE" id="PS50102">
    <property type="entry name" value="RRM"/>
    <property type="match status" value="1"/>
</dbReference>
<feature type="domain" description="RRM" evidence="4">
    <location>
        <begin position="453"/>
        <end position="524"/>
    </location>
</feature>
<proteinExistence type="predicted"/>
<accession>A0A1I8J5D3</accession>
<evidence type="ECO:0000256" key="3">
    <source>
        <dbReference type="SAM" id="MobiDB-lite"/>
    </source>
</evidence>
<feature type="compositionally biased region" description="Low complexity" evidence="3">
    <location>
        <begin position="394"/>
        <end position="416"/>
    </location>
</feature>
<feature type="region of interest" description="Disordered" evidence="3">
    <location>
        <begin position="380"/>
        <end position="429"/>
    </location>
</feature>
<dbReference type="GO" id="GO:0005634">
    <property type="term" value="C:nucleus"/>
    <property type="evidence" value="ECO:0007669"/>
    <property type="project" value="TreeGrafter"/>
</dbReference>
<dbReference type="InterPro" id="IPR012677">
    <property type="entry name" value="Nucleotide-bd_a/b_plait_sf"/>
</dbReference>
<dbReference type="PANTHER" id="PTHR19965">
    <property type="entry name" value="RNA AND EXPORT FACTOR BINDING PROTEIN"/>
    <property type="match status" value="1"/>
</dbReference>
<dbReference type="InterPro" id="IPR034784">
    <property type="entry name" value="PDIP3_RRM"/>
</dbReference>
<dbReference type="CDD" id="cd12681">
    <property type="entry name" value="RRM_SKAR"/>
    <property type="match status" value="1"/>
</dbReference>
<reference evidence="6" key="1">
    <citation type="submission" date="2016-11" db="UniProtKB">
        <authorList>
            <consortium name="WormBaseParasite"/>
        </authorList>
    </citation>
    <scope>IDENTIFICATION</scope>
</reference>
<keyword evidence="5" id="KW-1185">Reference proteome</keyword>
<feature type="region of interest" description="Disordered" evidence="3">
    <location>
        <begin position="137"/>
        <end position="211"/>
    </location>
</feature>
<dbReference type="Proteomes" id="UP000095280">
    <property type="component" value="Unplaced"/>
</dbReference>
<dbReference type="GO" id="GO:0006406">
    <property type="term" value="P:mRNA export from nucleus"/>
    <property type="evidence" value="ECO:0007669"/>
    <property type="project" value="TreeGrafter"/>
</dbReference>
<dbReference type="AlphaFoldDB" id="A0A1I8J5D3"/>
<protein>
    <submittedName>
        <fullName evidence="6">RRM domain-containing protein</fullName>
    </submittedName>
</protein>
<organism evidence="5 6">
    <name type="scientific">Macrostomum lignano</name>
    <dbReference type="NCBI Taxonomy" id="282301"/>
    <lineage>
        <taxon>Eukaryota</taxon>
        <taxon>Metazoa</taxon>
        <taxon>Spiralia</taxon>
        <taxon>Lophotrochozoa</taxon>
        <taxon>Platyhelminthes</taxon>
        <taxon>Rhabditophora</taxon>
        <taxon>Macrostomorpha</taxon>
        <taxon>Macrostomida</taxon>
        <taxon>Macrostomidae</taxon>
        <taxon>Macrostomum</taxon>
    </lineage>
</organism>
<feature type="region of interest" description="Disordered" evidence="3">
    <location>
        <begin position="39"/>
        <end position="58"/>
    </location>
</feature>
<evidence type="ECO:0000256" key="2">
    <source>
        <dbReference type="PROSITE-ProRule" id="PRU00176"/>
    </source>
</evidence>
<keyword evidence="1 2" id="KW-0694">RNA-binding</keyword>
<dbReference type="InterPro" id="IPR051229">
    <property type="entry name" value="ALYREF_mRNA_export"/>
</dbReference>
<dbReference type="Pfam" id="PF00076">
    <property type="entry name" value="RRM_1"/>
    <property type="match status" value="1"/>
</dbReference>
<evidence type="ECO:0000256" key="1">
    <source>
        <dbReference type="ARBA" id="ARBA00022884"/>
    </source>
</evidence>